<dbReference type="EMBL" id="CAADEX010000093">
    <property type="protein sequence ID" value="VFJ60535.1"/>
    <property type="molecule type" value="Genomic_DNA"/>
</dbReference>
<dbReference type="SUPFAM" id="SSF53335">
    <property type="entry name" value="S-adenosyl-L-methionine-dependent methyltransferases"/>
    <property type="match status" value="1"/>
</dbReference>
<dbReference type="GO" id="GO:0008168">
    <property type="term" value="F:methyltransferase activity"/>
    <property type="evidence" value="ECO:0007669"/>
    <property type="project" value="UniProtKB-KW"/>
</dbReference>
<evidence type="ECO:0000313" key="1">
    <source>
        <dbReference type="EMBL" id="VFJ60535.1"/>
    </source>
</evidence>
<dbReference type="AlphaFoldDB" id="A0A450T1Z8"/>
<name>A0A450T1Z8_9GAMM</name>
<reference evidence="1" key="1">
    <citation type="submission" date="2019-02" db="EMBL/GenBank/DDBJ databases">
        <authorList>
            <person name="Gruber-Vodicka R. H."/>
            <person name="Seah K. B. B."/>
        </authorList>
    </citation>
    <scope>NUCLEOTIDE SEQUENCE</scope>
    <source>
        <strain evidence="1">BECK_DK47</strain>
    </source>
</reference>
<dbReference type="InterPro" id="IPR029063">
    <property type="entry name" value="SAM-dependent_MTases_sf"/>
</dbReference>
<keyword evidence="1" id="KW-0489">Methyltransferase</keyword>
<gene>
    <name evidence="1" type="ORF">BECKDK2373B_GA0170837_10939</name>
</gene>
<protein>
    <submittedName>
        <fullName evidence="1">Methyltransferase domain-containing protein</fullName>
    </submittedName>
</protein>
<dbReference type="CDD" id="cd02440">
    <property type="entry name" value="AdoMet_MTases"/>
    <property type="match status" value="1"/>
</dbReference>
<sequence length="346" mass="39494">MSMSAFKYISFLKENRTREKAEDIYNQRISDARDVFDMFKSEFIERDCPICGSGNKNELPRFDWRYGVVLCEACQTMYVDPCPSFNALNYYYNECSCNIKLGTLLRSRAGKKGIILSERSALVLNLIEKMLLKRNSIKVLEIGCNSGAFLQEVNESLKKYQIDLVSLVGIDIDKNATDNPVSEEITLFHSSAEDFVKDRVEEFDLILHFKLIEHLFDPYTFMIAVRDLLKNNGATYFHTPNAIGMDNRALGYNDFRPLAHGIFPPMHLQAFTTQNILHFLLRAGLKLGEITTPGNFDVDIVKQFLLPEANSVFSDIHKLDEECLGVFQAWIKELGASSHLSVLAWK</sequence>
<organism evidence="1">
    <name type="scientific">Candidatus Kentrum sp. DK</name>
    <dbReference type="NCBI Taxonomy" id="2126562"/>
    <lineage>
        <taxon>Bacteria</taxon>
        <taxon>Pseudomonadati</taxon>
        <taxon>Pseudomonadota</taxon>
        <taxon>Gammaproteobacteria</taxon>
        <taxon>Candidatus Kentrum</taxon>
    </lineage>
</organism>
<dbReference type="PANTHER" id="PTHR43861">
    <property type="entry name" value="TRANS-ACONITATE 2-METHYLTRANSFERASE-RELATED"/>
    <property type="match status" value="1"/>
</dbReference>
<accession>A0A450T1Z8</accession>
<keyword evidence="1" id="KW-0808">Transferase</keyword>
<dbReference type="Gene3D" id="3.40.50.150">
    <property type="entry name" value="Vaccinia Virus protein VP39"/>
    <property type="match status" value="1"/>
</dbReference>
<dbReference type="Pfam" id="PF13489">
    <property type="entry name" value="Methyltransf_23"/>
    <property type="match status" value="1"/>
</dbReference>
<dbReference type="PANTHER" id="PTHR43861:SF5">
    <property type="entry name" value="BLL5978 PROTEIN"/>
    <property type="match status" value="1"/>
</dbReference>
<dbReference type="GO" id="GO:0032259">
    <property type="term" value="P:methylation"/>
    <property type="evidence" value="ECO:0007669"/>
    <property type="project" value="UniProtKB-KW"/>
</dbReference>
<proteinExistence type="predicted"/>